<keyword evidence="11" id="KW-1185">Reference proteome</keyword>
<feature type="compositionally biased region" description="Polar residues" evidence="8">
    <location>
        <begin position="456"/>
        <end position="465"/>
    </location>
</feature>
<evidence type="ECO:0000256" key="3">
    <source>
        <dbReference type="ARBA" id="ARBA00022737"/>
    </source>
</evidence>
<feature type="domain" description="C2H2-type" evidence="9">
    <location>
        <begin position="1180"/>
        <end position="1207"/>
    </location>
</feature>
<dbReference type="PANTHER" id="PTHR24388">
    <property type="entry name" value="ZINC FINGER PROTEIN"/>
    <property type="match status" value="1"/>
</dbReference>
<dbReference type="PROSITE" id="PS50157">
    <property type="entry name" value="ZINC_FINGER_C2H2_2"/>
    <property type="match status" value="11"/>
</dbReference>
<feature type="domain" description="C2H2-type" evidence="9">
    <location>
        <begin position="2635"/>
        <end position="2662"/>
    </location>
</feature>
<feature type="region of interest" description="Disordered" evidence="8">
    <location>
        <begin position="1560"/>
        <end position="1584"/>
    </location>
</feature>
<feature type="domain" description="C2H2-type" evidence="9">
    <location>
        <begin position="2521"/>
        <end position="2548"/>
    </location>
</feature>
<comment type="subcellular location">
    <subcellularLocation>
        <location evidence="1">Nucleus</location>
    </subcellularLocation>
</comment>
<evidence type="ECO:0000256" key="7">
    <source>
        <dbReference type="PROSITE-ProRule" id="PRU00042"/>
    </source>
</evidence>
<feature type="region of interest" description="Disordered" evidence="8">
    <location>
        <begin position="2456"/>
        <end position="2475"/>
    </location>
</feature>
<dbReference type="GO" id="GO:0000978">
    <property type="term" value="F:RNA polymerase II cis-regulatory region sequence-specific DNA binding"/>
    <property type="evidence" value="ECO:0007669"/>
    <property type="project" value="TreeGrafter"/>
</dbReference>
<feature type="domain" description="C2H2-type" evidence="9">
    <location>
        <begin position="2300"/>
        <end position="2327"/>
    </location>
</feature>
<evidence type="ECO:0000256" key="5">
    <source>
        <dbReference type="ARBA" id="ARBA00022833"/>
    </source>
</evidence>
<evidence type="ECO:0000259" key="9">
    <source>
        <dbReference type="PROSITE" id="PS50157"/>
    </source>
</evidence>
<keyword evidence="3" id="KW-0677">Repeat</keyword>
<evidence type="ECO:0000313" key="10">
    <source>
        <dbReference type="EMBL" id="KAK3765109.1"/>
    </source>
</evidence>
<keyword evidence="2" id="KW-0479">Metal-binding</keyword>
<dbReference type="Gene3D" id="3.30.160.60">
    <property type="entry name" value="Classic Zinc Finger"/>
    <property type="match status" value="8"/>
</dbReference>
<feature type="region of interest" description="Disordered" evidence="8">
    <location>
        <begin position="2228"/>
        <end position="2292"/>
    </location>
</feature>
<organism evidence="10 11">
    <name type="scientific">Elysia crispata</name>
    <name type="common">lettuce slug</name>
    <dbReference type="NCBI Taxonomy" id="231223"/>
    <lineage>
        <taxon>Eukaryota</taxon>
        <taxon>Metazoa</taxon>
        <taxon>Spiralia</taxon>
        <taxon>Lophotrochozoa</taxon>
        <taxon>Mollusca</taxon>
        <taxon>Gastropoda</taxon>
        <taxon>Heterobranchia</taxon>
        <taxon>Euthyneura</taxon>
        <taxon>Panpulmonata</taxon>
        <taxon>Sacoglossa</taxon>
        <taxon>Placobranchoidea</taxon>
        <taxon>Plakobranchidae</taxon>
        <taxon>Elysia</taxon>
    </lineage>
</organism>
<feature type="compositionally biased region" description="Low complexity" evidence="8">
    <location>
        <begin position="1395"/>
        <end position="1430"/>
    </location>
</feature>
<feature type="compositionally biased region" description="Basic and acidic residues" evidence="8">
    <location>
        <begin position="761"/>
        <end position="791"/>
    </location>
</feature>
<feature type="domain" description="C2H2-type" evidence="9">
    <location>
        <begin position="519"/>
        <end position="547"/>
    </location>
</feature>
<evidence type="ECO:0000313" key="11">
    <source>
        <dbReference type="Proteomes" id="UP001283361"/>
    </source>
</evidence>
<dbReference type="PROSITE" id="PS00028">
    <property type="entry name" value="ZINC_FINGER_C2H2_1"/>
    <property type="match status" value="9"/>
</dbReference>
<comment type="caution">
    <text evidence="10">The sequence shown here is derived from an EMBL/GenBank/DDBJ whole genome shotgun (WGS) entry which is preliminary data.</text>
</comment>
<feature type="compositionally biased region" description="Low complexity" evidence="8">
    <location>
        <begin position="601"/>
        <end position="616"/>
    </location>
</feature>
<protein>
    <recommendedName>
        <fullName evidence="9">C2H2-type domain-containing protein</fullName>
    </recommendedName>
</protein>
<dbReference type="GO" id="GO:0000981">
    <property type="term" value="F:DNA-binding transcription factor activity, RNA polymerase II-specific"/>
    <property type="evidence" value="ECO:0007669"/>
    <property type="project" value="TreeGrafter"/>
</dbReference>
<feature type="region of interest" description="Disordered" evidence="8">
    <location>
        <begin position="431"/>
        <end position="465"/>
    </location>
</feature>
<feature type="compositionally biased region" description="Polar residues" evidence="8">
    <location>
        <begin position="1498"/>
        <end position="1510"/>
    </location>
</feature>
<evidence type="ECO:0000256" key="8">
    <source>
        <dbReference type="SAM" id="MobiDB-lite"/>
    </source>
</evidence>
<reference evidence="10" key="1">
    <citation type="journal article" date="2023" name="G3 (Bethesda)">
        <title>A reference genome for the long-term kleptoplast-retaining sea slug Elysia crispata morphotype clarki.</title>
        <authorList>
            <person name="Eastman K.E."/>
            <person name="Pendleton A.L."/>
            <person name="Shaikh M.A."/>
            <person name="Suttiyut T."/>
            <person name="Ogas R."/>
            <person name="Tomko P."/>
            <person name="Gavelis G."/>
            <person name="Widhalm J.R."/>
            <person name="Wisecaver J.H."/>
        </authorList>
    </citation>
    <scope>NUCLEOTIDE SEQUENCE</scope>
    <source>
        <strain evidence="10">ECLA1</strain>
    </source>
</reference>
<feature type="region of interest" description="Disordered" evidence="8">
    <location>
        <begin position="219"/>
        <end position="366"/>
    </location>
</feature>
<evidence type="ECO:0000256" key="2">
    <source>
        <dbReference type="ARBA" id="ARBA00022723"/>
    </source>
</evidence>
<dbReference type="PANTHER" id="PTHR24388:SF54">
    <property type="entry name" value="PROTEIN ESCARGOT"/>
    <property type="match status" value="1"/>
</dbReference>
<feature type="region of interest" description="Disordered" evidence="8">
    <location>
        <begin position="153"/>
        <end position="190"/>
    </location>
</feature>
<feature type="compositionally biased region" description="Basic and acidic residues" evidence="8">
    <location>
        <begin position="1694"/>
        <end position="1710"/>
    </location>
</feature>
<feature type="compositionally biased region" description="Polar residues" evidence="8">
    <location>
        <begin position="987"/>
        <end position="998"/>
    </location>
</feature>
<feature type="compositionally biased region" description="Low complexity" evidence="8">
    <location>
        <begin position="1564"/>
        <end position="1581"/>
    </location>
</feature>
<evidence type="ECO:0000256" key="4">
    <source>
        <dbReference type="ARBA" id="ARBA00022771"/>
    </source>
</evidence>
<evidence type="ECO:0000256" key="1">
    <source>
        <dbReference type="ARBA" id="ARBA00004123"/>
    </source>
</evidence>
<feature type="region of interest" description="Disordered" evidence="8">
    <location>
        <begin position="707"/>
        <end position="809"/>
    </location>
</feature>
<feature type="compositionally biased region" description="Basic residues" evidence="8">
    <location>
        <begin position="238"/>
        <end position="248"/>
    </location>
</feature>
<feature type="compositionally biased region" description="Basic and acidic residues" evidence="8">
    <location>
        <begin position="281"/>
        <end position="324"/>
    </location>
</feature>
<feature type="compositionally biased region" description="Acidic residues" evidence="8">
    <location>
        <begin position="443"/>
        <end position="453"/>
    </location>
</feature>
<feature type="domain" description="C2H2-type" evidence="9">
    <location>
        <begin position="1435"/>
        <end position="1462"/>
    </location>
</feature>
<dbReference type="GO" id="GO:0008270">
    <property type="term" value="F:zinc ion binding"/>
    <property type="evidence" value="ECO:0007669"/>
    <property type="project" value="UniProtKB-KW"/>
</dbReference>
<feature type="compositionally biased region" description="Polar residues" evidence="8">
    <location>
        <begin position="219"/>
        <end position="228"/>
    </location>
</feature>
<feature type="region of interest" description="Disordered" evidence="8">
    <location>
        <begin position="585"/>
        <end position="621"/>
    </location>
</feature>
<feature type="region of interest" description="Disordered" evidence="8">
    <location>
        <begin position="1394"/>
        <end position="1430"/>
    </location>
</feature>
<feature type="compositionally biased region" description="Polar residues" evidence="8">
    <location>
        <begin position="792"/>
        <end position="809"/>
    </location>
</feature>
<feature type="region of interest" description="Disordered" evidence="8">
    <location>
        <begin position="1489"/>
        <end position="1531"/>
    </location>
</feature>
<dbReference type="EMBL" id="JAWDGP010004345">
    <property type="protein sequence ID" value="KAK3765109.1"/>
    <property type="molecule type" value="Genomic_DNA"/>
</dbReference>
<feature type="compositionally biased region" description="Polar residues" evidence="8">
    <location>
        <begin position="2691"/>
        <end position="2709"/>
    </location>
</feature>
<dbReference type="SUPFAM" id="SSF57667">
    <property type="entry name" value="beta-beta-alpha zinc fingers"/>
    <property type="match status" value="6"/>
</dbReference>
<feature type="domain" description="C2H2-type" evidence="9">
    <location>
        <begin position="1893"/>
        <end position="1920"/>
    </location>
</feature>
<feature type="compositionally biased region" description="Polar residues" evidence="8">
    <location>
        <begin position="1972"/>
        <end position="1993"/>
    </location>
</feature>
<dbReference type="InterPro" id="IPR013087">
    <property type="entry name" value="Znf_C2H2_type"/>
</dbReference>
<feature type="compositionally biased region" description="Polar residues" evidence="8">
    <location>
        <begin position="1258"/>
        <end position="1271"/>
    </location>
</feature>
<keyword evidence="5" id="KW-0862">Zinc</keyword>
<feature type="compositionally biased region" description="Basic and acidic residues" evidence="8">
    <location>
        <begin position="2260"/>
        <end position="2278"/>
    </location>
</feature>
<feature type="region of interest" description="Disordered" evidence="8">
    <location>
        <begin position="1245"/>
        <end position="1287"/>
    </location>
</feature>
<dbReference type="Proteomes" id="UP001283361">
    <property type="component" value="Unassembled WGS sequence"/>
</dbReference>
<name>A0AAE0Z927_9GAST</name>
<feature type="region of interest" description="Disordered" evidence="8">
    <location>
        <begin position="2655"/>
        <end position="2721"/>
    </location>
</feature>
<feature type="region of interest" description="Disordered" evidence="8">
    <location>
        <begin position="1019"/>
        <end position="1040"/>
    </location>
</feature>
<dbReference type="InterPro" id="IPR050527">
    <property type="entry name" value="Snail/Krueppel_Znf"/>
</dbReference>
<feature type="compositionally biased region" description="Polar residues" evidence="8">
    <location>
        <begin position="2234"/>
        <end position="2245"/>
    </location>
</feature>
<feature type="domain" description="C2H2-type" evidence="9">
    <location>
        <begin position="1631"/>
        <end position="1658"/>
    </location>
</feature>
<proteinExistence type="predicted"/>
<feature type="region of interest" description="Disordered" evidence="8">
    <location>
        <begin position="1133"/>
        <end position="1176"/>
    </location>
</feature>
<feature type="compositionally biased region" description="Low complexity" evidence="8">
    <location>
        <begin position="1677"/>
        <end position="1687"/>
    </location>
</feature>
<feature type="region of interest" description="Disordered" evidence="8">
    <location>
        <begin position="2350"/>
        <end position="2383"/>
    </location>
</feature>
<feature type="region of interest" description="Disordered" evidence="8">
    <location>
        <begin position="1969"/>
        <end position="1994"/>
    </location>
</feature>
<evidence type="ECO:0000256" key="6">
    <source>
        <dbReference type="ARBA" id="ARBA00023242"/>
    </source>
</evidence>
<feature type="compositionally biased region" description="Acidic residues" evidence="8">
    <location>
        <begin position="325"/>
        <end position="334"/>
    </location>
</feature>
<feature type="compositionally biased region" description="Polar residues" evidence="8">
    <location>
        <begin position="590"/>
        <end position="600"/>
    </location>
</feature>
<feature type="domain" description="C2H2-type" evidence="9">
    <location>
        <begin position="887"/>
        <end position="914"/>
    </location>
</feature>
<sequence>MICLLSPAFCDLPVPLSAIMECFISLASDFGWQALTRINLVLMVMMAGLADFNSRGTPVLFRILDILIGRSSCPRVGSRLRTPPPSVSSERTAAPLAAQVPDFILTSQSVALIIPLAHLELIVAIPSTIILCCRRHTMPGQQAPNAEVGLNAEEEEQLTPSPSVSDNGHSDRDTCTNNQNTDTSNNGTKAQTRTRFCKNCTFSCKDASEFSQHQACHSLENGGSSSVGSEALKDSRPSRHKLRSRTKGKTLEQAASRLRRAATMGDSEGLNLTAPATVLKKKGEESSETVPESRDQHSSVPTGEKRKELMQNGNDNHDALRGNDSDEEDRDEPDAMSSETKKERVVNDLSASGIDGSHSGDEDMDEEGRLVIDDENSHRRLLRKRKMSNGFPNGIITSNNEEAEHYGTPSSSNDVNISNNFLGVTAESLNHRSRTETPSNFEVDNEEEEDEDSEMRNTINGSNSSMMMMDRSYHLGLAANDMDNLDRAYEEDKRKKKKTRQEVDPGKYFEAVDSAGTKYACSQCGNIYKWRKSLNKHWKEKHSQDPLVDSPSPPGMLELLKSGKYTQLGSRRIYDNNFLATIKTQKDDGSSGSATANIGNAPSSSSFHPRASASSAISGNTSNGTTYGQQIAASPSPTNFLTLKQVQATASRFAASVASFMPNSLGRFAGQPVFPNMMFPLPHHFQQQQQQAAAAAAAAAAAVAQQQNGFNSQEEGALDLTRDSKPPSRKSSPSPASPQPGPSNGRIYSPEPDDQDQPLDFSKKSSSEEKPSKNENEKGKSESQARKEHNGSSDFSSTSETELANHQTTHLNKRVVRCNECYLQLRSMEDLNSHFMRAHSRKLNDHKEAIKKIPHGLQQTYHLLNMDLRDIGELGNQDLGAADSRSLKCNKCDFEAKWPAELQKHAVSHSEERPYVCMVCGSTYKWKWDLVKHFQKSHPNLPNPYRRNDKRDSPDCSSEEDAEDPELKRARLMMMGIMPGPSRRNAGGSNRPSPNNVENDAGLSAEAAAAAAAARGVPSVGGASRSEAGQRAAPSGTDDGISVEGIIAATQAGQRVVSSQPNILDDEPVTSMERSMAFLRSLPFPGTDPATVDHTSHAAHFAHVVQAAHVAQMAQAAQEMIDRRNRAQRAVQDSMRQRQNGTVVFSNGSNSSQSSTGSNAAKKVVKDNSSSSTKNEELPYKCTMCNYHARWPSEVTQHMKNHSDSKPYLCPRCDYRSKWKWDVVKHLKRCGGGGINDVIDTTKIRKKESSSSTTSISANSGPPNAVVSQQGRVKKTTPQPAPGPAIILPSVDEDGIQGVTVVRQPQQLPQNFLSPILPASVEDSNRSLPATIDLTTNASRPAADNNNDSTTQDNNVNNNYSAYANGQPNFFQQQQHQQALAMALTAGAFITPTKANSSSANSSAMISPSASSTPVMPSSNASGSSSSIRQSSDMWTCPHCPFSTASQAELKRHSGLHSEDKPFKCDVCQYSTRWACDLKKHRKSYNHFPGTKQIPAAENTSSSAVNTPAFSTPPGAQEKSEVSADEEEIGPSPGRFKCSQCNLYFHTMHKLIEHRTNEHIGRESAQSSPAPGSQQQSSTDQQGEEIDAARIKHPRKAIKSIQCPKCEFVCKSRQTMEKHMADHEELENSGFNCFYCSGQFRDKDGLLDHLTTHSAFNPGEWETFFMTSEEEDQQLRAAAKAKAKAVASTSPNEAKNDSEIDTSESRKESETPAPLPVPVSSITSTEERIQKILSEVPKQMSLSNQQKQSQPESKYKCEWCSAQFVSLTAMFKHASQAHPIQLKEQDAGMAAPPMSPVASSTPKGKNHQGNIATQPQQPQLSPQKIYTGEPLEILKQQIAEKRNHQPSEKYSDMIQARMTTAAGTQQPHILLQPPHINTGVKQEEGEEGEVHHYSCDKCNFSTPSKSTFLRHSELHGGTMPSKCWFCDYSVDHMQLLYQHMKISHTRKWKALSQDPKYAEAVYRMTMMFGNAPQGSNNNDSPPLQDGSSGQMHSPNKLPLQLNYLSYPSNTAGDDSGVMDLSSRKEKASADTNLVNSNSDITYRQRIQYSWNGIPINVSTSGVTVQFKCPHCPMKDESVAKACCHVAMSHQPLARFRCRACRHSENSIPALVEHCRTAHPPHERTIDVLEIKALQVNEADMAQFNILRAKMLQDLVLANAHSAMSARIDRSSQAATSKLLTCPFCPFKTHSSQDMKLHVPNHSRLARYRCQFCDFSTDVPDIISNHIRVHDPNYNGENTSSISNNNHKTEPEETPTASPEKMMKVEQKDNKEESSEKENGPVQSNESPFKHYKLNGGRMRYRCSACPYRTTCKSNIIKHKRQHQHNKRYKCTKCSYSAARAVLLKNHMEAHDTPVSDGEGQHNDIFCDPHSPGDDLKSDENEDNDISEEAEMEIDDIDEEDACSDDLNEMDAKAIADLEAKDILEAEAAHKASSSPDSIKDVNSKTQDLHNNISQQKMSDLNEMSNNKNKNNQKAEALSTNVELNSPADEPKQFTRELCPSKSSSRKLFETHAGGHGLKKRFLCDFCDWSADFTSLLLQHRKVHEAEPGYTHSVDDTEKTFLNIEFEEGASGEFEAKIMDTRAKEGNSASPNTALTPPFKLTVVKKSYPCIACPFKTNSRSSFAAHKAMHGSGEEFSCQLCTYQAKNRGILQQHERLHQASSMGASNATSSGSTGTSTASTEVNTSETNSSCSPRNENSATDTAVPTDVNNDNDKSSATDKINNCSNETSLLLTNNNCEKSRESVSVAVVKPTRVYVCQYCEREFEAKNLMIQHEKQHLIESQ</sequence>
<feature type="compositionally biased region" description="Low complexity" evidence="8">
    <location>
        <begin position="1146"/>
        <end position="1159"/>
    </location>
</feature>
<feature type="compositionally biased region" description="Basic and acidic residues" evidence="8">
    <location>
        <begin position="2350"/>
        <end position="2378"/>
    </location>
</feature>
<keyword evidence="4 7" id="KW-0863">Zinc-finger</keyword>
<feature type="domain" description="C2H2-type" evidence="9">
    <location>
        <begin position="2755"/>
        <end position="2782"/>
    </location>
</feature>
<dbReference type="SMART" id="SM00355">
    <property type="entry name" value="ZnF_C2H2"/>
    <property type="match status" value="25"/>
</dbReference>
<accession>A0AAE0Z927</accession>
<feature type="region of interest" description="Disordered" evidence="8">
    <location>
        <begin position="1675"/>
        <end position="1724"/>
    </location>
</feature>
<feature type="region of interest" description="Disordered" evidence="8">
    <location>
        <begin position="937"/>
        <end position="1000"/>
    </location>
</feature>
<feature type="compositionally biased region" description="Low complexity" evidence="8">
    <location>
        <begin position="2659"/>
        <end position="2690"/>
    </location>
</feature>
<feature type="region of interest" description="Disordered" evidence="8">
    <location>
        <begin position="1790"/>
        <end position="1822"/>
    </location>
</feature>
<feature type="compositionally biased region" description="Polar residues" evidence="8">
    <location>
        <begin position="175"/>
        <end position="190"/>
    </location>
</feature>
<feature type="compositionally biased region" description="Polar residues" evidence="8">
    <location>
        <begin position="1797"/>
        <end position="1822"/>
    </location>
</feature>
<feature type="compositionally biased region" description="Polar residues" evidence="8">
    <location>
        <begin position="158"/>
        <end position="167"/>
    </location>
</feature>
<feature type="domain" description="C2H2-type" evidence="9">
    <location>
        <begin position="1536"/>
        <end position="1564"/>
    </location>
</feature>
<dbReference type="InterPro" id="IPR036236">
    <property type="entry name" value="Znf_C2H2_sf"/>
</dbReference>
<keyword evidence="6" id="KW-0539">Nucleus</keyword>
<gene>
    <name evidence="10" type="ORF">RRG08_027750</name>
</gene>